<dbReference type="GO" id="GO:0008756">
    <property type="term" value="F:o-succinylbenzoate-CoA ligase activity"/>
    <property type="evidence" value="ECO:0007669"/>
    <property type="project" value="InterPro"/>
</dbReference>
<keyword evidence="5" id="KW-0067">ATP-binding</keyword>
<sequence>MISMLMFPWLNYANSAQYQNKTALRDDLQGEVFTWPQLAQRIEQTRLSLQRQGLSMGQGIALCGKNSLDLLCFYLAGLQLGLRVLGINPAFPVEKINRLCELNDISLRIDFSSSQYHCRRLKNSAKDDRTFTLTEGYTMTLTSGSTGLPKAAVHSVNAHLANAVGVSELMRFGANDSWLLSLPLYHVSGQGILWRWLQQGGELVLPQADFYASVIGVSHVSLVPTQLQRLLSYLAKHPNKFVCTKHILLGGSQIPLELTRQANRLGIQCYSGYGMTEMGSTVFAKESDETAGVGLPLKGREYRLVDDEIWLKGAGLAEGYWIDQKIRTLTNKQGWFQTKDKGQWLNNELVLLGRLDNMFISGGENIQPEEIENIIQGYELVNQVFILPRDDAEFGQRPVAMIQFNLDADTENNFKSAVEKLKIWLSDKIERFKQPVAYFPLDVEKARQEGTIKISRNLLKTELMTLLGK</sequence>
<feature type="domain" description="AMP-dependent synthetase/ligase" evidence="6">
    <location>
        <begin position="14"/>
        <end position="321"/>
    </location>
</feature>
<dbReference type="InterPro" id="IPR020845">
    <property type="entry name" value="AMP-binding_CS"/>
</dbReference>
<dbReference type="HOGENOM" id="CLU_000022_59_0_6"/>
<dbReference type="KEGG" id="msu:MS0864"/>
<evidence type="ECO:0000256" key="4">
    <source>
        <dbReference type="ARBA" id="ARBA00022741"/>
    </source>
</evidence>
<dbReference type="GO" id="GO:0009234">
    <property type="term" value="P:menaquinone biosynthetic process"/>
    <property type="evidence" value="ECO:0007669"/>
    <property type="project" value="UniProtKB-KW"/>
</dbReference>
<dbReference type="NCBIfam" id="NF006539">
    <property type="entry name" value="PRK09029.1"/>
    <property type="match status" value="1"/>
</dbReference>
<dbReference type="InterPro" id="IPR045851">
    <property type="entry name" value="AMP-bd_C_sf"/>
</dbReference>
<dbReference type="eggNOG" id="COG0318">
    <property type="taxonomic scope" value="Bacteria"/>
</dbReference>
<dbReference type="STRING" id="221988.MS0864"/>
<dbReference type="PROSITE" id="PS00455">
    <property type="entry name" value="AMP_BINDING"/>
    <property type="match status" value="1"/>
</dbReference>
<dbReference type="AlphaFoldDB" id="Q65U89"/>
<accession>Q65U89</accession>
<dbReference type="EMBL" id="AE016827">
    <property type="protein sequence ID" value="AAU37471.1"/>
    <property type="molecule type" value="Genomic_DNA"/>
</dbReference>
<evidence type="ECO:0000256" key="2">
    <source>
        <dbReference type="ARBA" id="ARBA00022428"/>
    </source>
</evidence>
<dbReference type="PANTHER" id="PTHR43201:SF5">
    <property type="entry name" value="MEDIUM-CHAIN ACYL-COA LIGASE ACSF2, MITOCHONDRIAL"/>
    <property type="match status" value="1"/>
</dbReference>
<dbReference type="Gene3D" id="3.30.300.30">
    <property type="match status" value="1"/>
</dbReference>
<dbReference type="InterPro" id="IPR042099">
    <property type="entry name" value="ANL_N_sf"/>
</dbReference>
<dbReference type="CDD" id="cd17630">
    <property type="entry name" value="OSB_MenE-like"/>
    <property type="match status" value="1"/>
</dbReference>
<evidence type="ECO:0000256" key="3">
    <source>
        <dbReference type="ARBA" id="ARBA00022598"/>
    </source>
</evidence>
<dbReference type="Pfam" id="PF00501">
    <property type="entry name" value="AMP-binding"/>
    <property type="match status" value="1"/>
</dbReference>
<dbReference type="SUPFAM" id="SSF56801">
    <property type="entry name" value="Acetyl-CoA synthetase-like"/>
    <property type="match status" value="1"/>
</dbReference>
<dbReference type="GO" id="GO:0005524">
    <property type="term" value="F:ATP binding"/>
    <property type="evidence" value="ECO:0007669"/>
    <property type="project" value="UniProtKB-KW"/>
</dbReference>
<gene>
    <name evidence="7" type="primary">caiC</name>
    <name evidence="7" type="ordered locus">MS0864</name>
</gene>
<dbReference type="GO" id="GO:0031956">
    <property type="term" value="F:medium-chain fatty acid-CoA ligase activity"/>
    <property type="evidence" value="ECO:0007669"/>
    <property type="project" value="TreeGrafter"/>
</dbReference>
<name>Q65U89_MANSM</name>
<dbReference type="PANTHER" id="PTHR43201">
    <property type="entry name" value="ACYL-COA SYNTHETASE"/>
    <property type="match status" value="1"/>
</dbReference>
<keyword evidence="8" id="KW-1185">Reference proteome</keyword>
<dbReference type="Gene3D" id="3.40.50.12780">
    <property type="entry name" value="N-terminal domain of ligase-like"/>
    <property type="match status" value="1"/>
</dbReference>
<keyword evidence="4" id="KW-0547">Nucleotide-binding</keyword>
<dbReference type="Proteomes" id="UP000000607">
    <property type="component" value="Chromosome"/>
</dbReference>
<evidence type="ECO:0000256" key="5">
    <source>
        <dbReference type="ARBA" id="ARBA00022840"/>
    </source>
</evidence>
<protein>
    <submittedName>
        <fullName evidence="7">CaiC protein</fullName>
    </submittedName>
</protein>
<evidence type="ECO:0000259" key="6">
    <source>
        <dbReference type="Pfam" id="PF00501"/>
    </source>
</evidence>
<organism evidence="7 8">
    <name type="scientific">Mannheimia succiniciproducens (strain KCTC 0769BP / MBEL55E)</name>
    <dbReference type="NCBI Taxonomy" id="221988"/>
    <lineage>
        <taxon>Bacteria</taxon>
        <taxon>Pseudomonadati</taxon>
        <taxon>Pseudomonadota</taxon>
        <taxon>Gammaproteobacteria</taxon>
        <taxon>Pasteurellales</taxon>
        <taxon>Pasteurellaceae</taxon>
        <taxon>Basfia</taxon>
    </lineage>
</organism>
<keyword evidence="2" id="KW-0474">Menaquinone biosynthesis</keyword>
<evidence type="ECO:0000313" key="8">
    <source>
        <dbReference type="Proteomes" id="UP000000607"/>
    </source>
</evidence>
<dbReference type="InterPro" id="IPR000873">
    <property type="entry name" value="AMP-dep_synth/lig_dom"/>
</dbReference>
<dbReference type="NCBIfam" id="TIGR01923">
    <property type="entry name" value="menE"/>
    <property type="match status" value="1"/>
</dbReference>
<evidence type="ECO:0000313" key="7">
    <source>
        <dbReference type="EMBL" id="AAU37471.1"/>
    </source>
</evidence>
<comment type="similarity">
    <text evidence="1">Belongs to the ATP-dependent AMP-binding enzyme family.</text>
</comment>
<keyword evidence="3" id="KW-0436">Ligase</keyword>
<reference evidence="7 8" key="1">
    <citation type="journal article" date="2004" name="Nat. Biotechnol.">
        <title>The genome sequence of the capnophilic rumen bacterium Mannheimia succiniciproducens.</title>
        <authorList>
            <person name="Hong S.H."/>
            <person name="Kim J.S."/>
            <person name="Lee S.Y."/>
            <person name="In Y.H."/>
            <person name="Choi S.S."/>
            <person name="Rih J.-K."/>
            <person name="Kim C.H."/>
            <person name="Jeong H."/>
            <person name="Hur C.G."/>
            <person name="Kim J.J."/>
        </authorList>
    </citation>
    <scope>NUCLEOTIDE SEQUENCE [LARGE SCALE GENOMIC DNA]</scope>
    <source>
        <strain evidence="8">KCTC 0769BP / MBEL55E</strain>
    </source>
</reference>
<proteinExistence type="inferred from homology"/>
<evidence type="ECO:0000256" key="1">
    <source>
        <dbReference type="ARBA" id="ARBA00006432"/>
    </source>
</evidence>
<dbReference type="GO" id="GO:0006631">
    <property type="term" value="P:fatty acid metabolic process"/>
    <property type="evidence" value="ECO:0007669"/>
    <property type="project" value="TreeGrafter"/>
</dbReference>
<dbReference type="InterPro" id="IPR010192">
    <property type="entry name" value="MenE"/>
</dbReference>